<keyword evidence="2" id="KW-0472">Membrane</keyword>
<keyword evidence="3" id="KW-0732">Signal</keyword>
<dbReference type="EMBL" id="JGZI01000009">
    <property type="protein sequence ID" value="KFI82464.1"/>
    <property type="molecule type" value="Genomic_DNA"/>
</dbReference>
<feature type="chain" id="PRO_5001819492" description="Transmembrane protein" evidence="3">
    <location>
        <begin position="33"/>
        <end position="171"/>
    </location>
</feature>
<evidence type="ECO:0000256" key="1">
    <source>
        <dbReference type="SAM" id="MobiDB-lite"/>
    </source>
</evidence>
<evidence type="ECO:0000313" key="4">
    <source>
        <dbReference type="EMBL" id="KFI82464.1"/>
    </source>
</evidence>
<organism evidence="4 5">
    <name type="scientific">Bifidobacterium psychraerophilum</name>
    <dbReference type="NCBI Taxonomy" id="218140"/>
    <lineage>
        <taxon>Bacteria</taxon>
        <taxon>Bacillati</taxon>
        <taxon>Actinomycetota</taxon>
        <taxon>Actinomycetes</taxon>
        <taxon>Bifidobacteriales</taxon>
        <taxon>Bifidobacteriaceae</taxon>
        <taxon>Bifidobacterium</taxon>
    </lineage>
</organism>
<dbReference type="Proteomes" id="UP000029050">
    <property type="component" value="Unassembled WGS sequence"/>
</dbReference>
<feature type="region of interest" description="Disordered" evidence="1">
    <location>
        <begin position="68"/>
        <end position="89"/>
    </location>
</feature>
<accession>A0A087CGR4</accession>
<feature type="compositionally biased region" description="Basic and acidic residues" evidence="1">
    <location>
        <begin position="76"/>
        <end position="86"/>
    </location>
</feature>
<evidence type="ECO:0008006" key="6">
    <source>
        <dbReference type="Google" id="ProtNLM"/>
    </source>
</evidence>
<protein>
    <recommendedName>
        <fullName evidence="6">Transmembrane protein</fullName>
    </recommendedName>
</protein>
<keyword evidence="2" id="KW-0812">Transmembrane</keyword>
<keyword evidence="5" id="KW-1185">Reference proteome</keyword>
<name>A0A087CGR4_9BIFI</name>
<comment type="caution">
    <text evidence="4">The sequence shown here is derived from an EMBL/GenBank/DDBJ whole genome shotgun (WGS) entry which is preliminary data.</text>
</comment>
<sequence length="171" mass="16811">MTRIRHRGGNVLLAIITAGVTLSAGGFGTALAADTAPAAYETAQHISTIGRGNANDIIPFITGAGMGDSGSAPAQDDPHGAPDRASGKVTTAGIPDATPSVQGPVAALSGPTPGATAVEAAVKPASVDIGRISARQLGKNGRAALAFALFAFAAVTGGGLIIAWRKGLFSK</sequence>
<feature type="signal peptide" evidence="3">
    <location>
        <begin position="1"/>
        <end position="32"/>
    </location>
</feature>
<dbReference type="GeneID" id="98300521"/>
<dbReference type="AlphaFoldDB" id="A0A087CGR4"/>
<reference evidence="4 5" key="1">
    <citation type="submission" date="2014-03" db="EMBL/GenBank/DDBJ databases">
        <title>Genomics of Bifidobacteria.</title>
        <authorList>
            <person name="Ventura M."/>
            <person name="Milani C."/>
            <person name="Lugli G.A."/>
        </authorList>
    </citation>
    <scope>NUCLEOTIDE SEQUENCE [LARGE SCALE GENOMIC DNA]</scope>
    <source>
        <strain evidence="4 5">LMG 21775</strain>
    </source>
</reference>
<evidence type="ECO:0000256" key="2">
    <source>
        <dbReference type="SAM" id="Phobius"/>
    </source>
</evidence>
<keyword evidence="2" id="KW-1133">Transmembrane helix</keyword>
<feature type="transmembrane region" description="Helical" evidence="2">
    <location>
        <begin position="143"/>
        <end position="164"/>
    </location>
</feature>
<proteinExistence type="predicted"/>
<gene>
    <name evidence="4" type="ORF">BPSY_1315</name>
</gene>
<evidence type="ECO:0000256" key="3">
    <source>
        <dbReference type="SAM" id="SignalP"/>
    </source>
</evidence>
<dbReference type="RefSeq" id="WP_033496658.1">
    <property type="nucleotide sequence ID" value="NZ_JGZI01000009.1"/>
</dbReference>
<evidence type="ECO:0000313" key="5">
    <source>
        <dbReference type="Proteomes" id="UP000029050"/>
    </source>
</evidence>